<dbReference type="InterPro" id="IPR051477">
    <property type="entry name" value="Expansin_CellWall"/>
</dbReference>
<dbReference type="Gene3D" id="2.40.40.10">
    <property type="entry name" value="RlpA-like domain"/>
    <property type="match status" value="1"/>
</dbReference>
<reference evidence="2" key="1">
    <citation type="submission" date="2021-02" db="EMBL/GenBank/DDBJ databases">
        <authorList>
            <person name="Nowell W R."/>
        </authorList>
    </citation>
    <scope>NUCLEOTIDE SEQUENCE</scope>
</reference>
<evidence type="ECO:0000313" key="2">
    <source>
        <dbReference type="EMBL" id="CAF4892786.1"/>
    </source>
</evidence>
<sequence length="185" mass="20130">MHTPNGNPNRNSLCNRKIEVNGPRGSIVVQLVDRCAGCPHGGLDLSPAAFNAIAGSLSIGVVQLANQQIVGELLCIHKLLVRSQMTEGLHCYACVNCNDPFNSTNVLITPSVSTPPWFCSKKTVHDNTSRSLIQSCAHYGTIGNGQWCCQTDLCNQAKKNLLINSYISDISLLVVEFFFQNIIDL</sequence>
<dbReference type="Proteomes" id="UP000676336">
    <property type="component" value="Unassembled WGS sequence"/>
</dbReference>
<gene>
    <name evidence="2" type="ORF">SMN809_LOCUS51354</name>
</gene>
<dbReference type="PANTHER" id="PTHR31836:SF21">
    <property type="entry name" value="EXPANSIN-LIKE PROTEIN 7"/>
    <property type="match status" value="1"/>
</dbReference>
<evidence type="ECO:0000313" key="3">
    <source>
        <dbReference type="Proteomes" id="UP000676336"/>
    </source>
</evidence>
<name>A0A8S3C7F9_9BILA</name>
<evidence type="ECO:0000256" key="1">
    <source>
        <dbReference type="ARBA" id="ARBA00022729"/>
    </source>
</evidence>
<dbReference type="InterPro" id="IPR036908">
    <property type="entry name" value="RlpA-like_sf"/>
</dbReference>
<comment type="caution">
    <text evidence="2">The sequence shown here is derived from an EMBL/GenBank/DDBJ whole genome shotgun (WGS) entry which is preliminary data.</text>
</comment>
<keyword evidence="1" id="KW-0732">Signal</keyword>
<dbReference type="EMBL" id="CAJOBI010171964">
    <property type="protein sequence ID" value="CAF4892786.1"/>
    <property type="molecule type" value="Genomic_DNA"/>
</dbReference>
<dbReference type="PANTHER" id="PTHR31836">
    <property type="match status" value="1"/>
</dbReference>
<organism evidence="2 3">
    <name type="scientific">Rotaria magnacalcarata</name>
    <dbReference type="NCBI Taxonomy" id="392030"/>
    <lineage>
        <taxon>Eukaryota</taxon>
        <taxon>Metazoa</taxon>
        <taxon>Spiralia</taxon>
        <taxon>Gnathifera</taxon>
        <taxon>Rotifera</taxon>
        <taxon>Eurotatoria</taxon>
        <taxon>Bdelloidea</taxon>
        <taxon>Philodinida</taxon>
        <taxon>Philodinidae</taxon>
        <taxon>Rotaria</taxon>
    </lineage>
</organism>
<protein>
    <submittedName>
        <fullName evidence="2">Uncharacterized protein</fullName>
    </submittedName>
</protein>
<accession>A0A8S3C7F9</accession>
<proteinExistence type="predicted"/>
<dbReference type="AlphaFoldDB" id="A0A8S3C7F9"/>
<dbReference type="CDD" id="cd22191">
    <property type="entry name" value="DPBB_RlpA_EXP_N-like"/>
    <property type="match status" value="1"/>
</dbReference>
<dbReference type="SUPFAM" id="SSF50685">
    <property type="entry name" value="Barwin-like endoglucanases"/>
    <property type="match status" value="1"/>
</dbReference>